<feature type="compositionally biased region" description="Pro residues" evidence="1">
    <location>
        <begin position="708"/>
        <end position="717"/>
    </location>
</feature>
<evidence type="ECO:0000313" key="3">
    <source>
        <dbReference type="EMBL" id="GJT32540.1"/>
    </source>
</evidence>
<dbReference type="Pfam" id="PF25029">
    <property type="entry name" value="MOM1"/>
    <property type="match status" value="1"/>
</dbReference>
<dbReference type="PANTHER" id="PTHR35116:SF2">
    <property type="entry name" value="ATP-DEPENDENT HELICASE FAMILY PROTEIN-RELATED"/>
    <property type="match status" value="1"/>
</dbReference>
<name>A0ABQ5CZL3_9ASTR</name>
<keyword evidence="4" id="KW-1185">Reference proteome</keyword>
<dbReference type="Proteomes" id="UP001151760">
    <property type="component" value="Unassembled WGS sequence"/>
</dbReference>
<evidence type="ECO:0000259" key="2">
    <source>
        <dbReference type="Pfam" id="PF25029"/>
    </source>
</evidence>
<feature type="domain" description="MOM1 alpha-helical" evidence="2">
    <location>
        <begin position="214"/>
        <end position="252"/>
    </location>
</feature>
<dbReference type="GO" id="GO:0016787">
    <property type="term" value="F:hydrolase activity"/>
    <property type="evidence" value="ECO:0007669"/>
    <property type="project" value="UniProtKB-KW"/>
</dbReference>
<reference evidence="3" key="1">
    <citation type="journal article" date="2022" name="Int. J. Mol. Sci.">
        <title>Draft Genome of Tanacetum Coccineum: Genomic Comparison of Closely Related Tanacetum-Family Plants.</title>
        <authorList>
            <person name="Yamashiro T."/>
            <person name="Shiraishi A."/>
            <person name="Nakayama K."/>
            <person name="Satake H."/>
        </authorList>
    </citation>
    <scope>NUCLEOTIDE SEQUENCE</scope>
</reference>
<protein>
    <submittedName>
        <fullName evidence="3">P-loop containing nucleoside triphosphate hydrolase</fullName>
    </submittedName>
</protein>
<feature type="compositionally biased region" description="Polar residues" evidence="1">
    <location>
        <begin position="695"/>
        <end position="707"/>
    </location>
</feature>
<keyword evidence="3" id="KW-0378">Hydrolase</keyword>
<feature type="region of interest" description="Disordered" evidence="1">
    <location>
        <begin position="680"/>
        <end position="717"/>
    </location>
</feature>
<sequence>MSGEKSATQIAPVESPQMVSTVKLLILKKGEYTFWSMRMGVAVLIKLRLNALTVIEGAILKGNVEHQEIKGTGMEMQDGLGYDWSYIAQDEPSEFALMAYTSKLLGSNTEASCLESVEAQLVVHQKNEAVYEEKIAVLEFEVKDKSLVELSLKIRNESVKPKQADKPRIITQNPKVLTRFGRVAVSAAKQSSLRATTSTSTFRPVNTATHTNRCWICSSLSKHTVDRKKSFAVATEHLNFSCTKEEADQVSSSRPEEPESHPQFPTYHHKEQKRENHGSPNKEALQSSRQILEEDIARKERNEIDKFDREWNEKKMSIVNEFRIRKNSYPSAICKLENSLPANETQILDLVESEKEDQESREVAPALFGNPIEAESRDKRVHDLSPVVVPDGVVNLGETSNDMVSGSHTALSEPIGDIPAKHVADMGNDVAGADASVLTGNCNQDKAQDTTPSVQQVASPVSDHSMPAIPSFQEIHNESKYYSQPSEKGIQDQEGQKLILPKRLTTQKIQHIHPHDEPSSVISTDPTITENQAAMSSTSEVLVQTTAPPITAQAQIQLGQYLFDLQRNANFNQAASLRTGGVDPLQLLQLSSVRDNMVKSHHDNIQKINIDYQKERTEAIAELRLKYNNKRQEADATYNSQKKEVENNMNTVVMNQLLAACFRRKCQDASGGYAAVQQARQAESMQQQRRFRGTSMYTPGQSSGTQQTPPPIPANPA</sequence>
<organism evidence="3 4">
    <name type="scientific">Tanacetum coccineum</name>
    <dbReference type="NCBI Taxonomy" id="301880"/>
    <lineage>
        <taxon>Eukaryota</taxon>
        <taxon>Viridiplantae</taxon>
        <taxon>Streptophyta</taxon>
        <taxon>Embryophyta</taxon>
        <taxon>Tracheophyta</taxon>
        <taxon>Spermatophyta</taxon>
        <taxon>Magnoliopsida</taxon>
        <taxon>eudicotyledons</taxon>
        <taxon>Gunneridae</taxon>
        <taxon>Pentapetalae</taxon>
        <taxon>asterids</taxon>
        <taxon>campanulids</taxon>
        <taxon>Asterales</taxon>
        <taxon>Asteraceae</taxon>
        <taxon>Asteroideae</taxon>
        <taxon>Anthemideae</taxon>
        <taxon>Anthemidinae</taxon>
        <taxon>Tanacetum</taxon>
    </lineage>
</organism>
<evidence type="ECO:0000256" key="1">
    <source>
        <dbReference type="SAM" id="MobiDB-lite"/>
    </source>
</evidence>
<comment type="caution">
    <text evidence="3">The sequence shown here is derived from an EMBL/GenBank/DDBJ whole genome shotgun (WGS) entry which is preliminary data.</text>
</comment>
<feature type="region of interest" description="Disordered" evidence="1">
    <location>
        <begin position="245"/>
        <end position="287"/>
    </location>
</feature>
<gene>
    <name evidence="3" type="ORF">Tco_0922959</name>
</gene>
<dbReference type="EMBL" id="BQNB010014801">
    <property type="protein sequence ID" value="GJT32540.1"/>
    <property type="molecule type" value="Genomic_DNA"/>
</dbReference>
<proteinExistence type="predicted"/>
<feature type="compositionally biased region" description="Basic and acidic residues" evidence="1">
    <location>
        <begin position="268"/>
        <end position="277"/>
    </location>
</feature>
<dbReference type="Gene3D" id="6.10.250.1310">
    <property type="match status" value="1"/>
</dbReference>
<reference evidence="3" key="2">
    <citation type="submission" date="2022-01" db="EMBL/GenBank/DDBJ databases">
        <authorList>
            <person name="Yamashiro T."/>
            <person name="Shiraishi A."/>
            <person name="Satake H."/>
            <person name="Nakayama K."/>
        </authorList>
    </citation>
    <scope>NUCLEOTIDE SEQUENCE</scope>
</reference>
<evidence type="ECO:0000313" key="4">
    <source>
        <dbReference type="Proteomes" id="UP001151760"/>
    </source>
</evidence>
<accession>A0ABQ5CZL3</accession>
<dbReference type="InterPro" id="IPR056882">
    <property type="entry name" value="MOM1_dom"/>
</dbReference>
<dbReference type="PANTHER" id="PTHR35116">
    <property type="entry name" value="HELICASE PROTEIN MOM1"/>
    <property type="match status" value="1"/>
</dbReference>
<dbReference type="InterPro" id="IPR039322">
    <property type="entry name" value="MOM1"/>
</dbReference>